<dbReference type="EMBL" id="JAVREY010000013">
    <property type="protein sequence ID" value="MDT0464251.1"/>
    <property type="molecule type" value="Genomic_DNA"/>
</dbReference>
<evidence type="ECO:0000313" key="6">
    <source>
        <dbReference type="Proteomes" id="UP001183809"/>
    </source>
</evidence>
<evidence type="ECO:0000256" key="2">
    <source>
        <dbReference type="ARBA" id="ARBA00023211"/>
    </source>
</evidence>
<feature type="domain" description="Xylose isomerase-like TIM barrel" evidence="4">
    <location>
        <begin position="49"/>
        <end position="246"/>
    </location>
</feature>
<dbReference type="GO" id="GO:0008740">
    <property type="term" value="F:L-rhamnose isomerase activity"/>
    <property type="evidence" value="ECO:0007669"/>
    <property type="project" value="UniProtKB-EC"/>
</dbReference>
<reference evidence="6" key="1">
    <citation type="submission" date="2023-07" db="EMBL/GenBank/DDBJ databases">
        <title>30 novel species of actinomycetes from the DSMZ collection.</title>
        <authorList>
            <person name="Nouioui I."/>
        </authorList>
    </citation>
    <scope>NUCLEOTIDE SEQUENCE [LARGE SCALE GENOMIC DNA]</scope>
    <source>
        <strain evidence="6">DSM 41699</strain>
    </source>
</reference>
<dbReference type="Pfam" id="PF01261">
    <property type="entry name" value="AP_endonuc_2"/>
    <property type="match status" value="1"/>
</dbReference>
<evidence type="ECO:0000313" key="5">
    <source>
        <dbReference type="EMBL" id="MDT0464251.1"/>
    </source>
</evidence>
<dbReference type="PANTHER" id="PTHR30268">
    <property type="entry name" value="L-RHAMNOSE ISOMERASE"/>
    <property type="match status" value="1"/>
</dbReference>
<sequence length="386" mass="42050">MTEPAAVKAALQTQAVETPSWAYGNSGTRFKVFAQPGVPRTPQEKLDDAAKVHEFTGVAPTVALHIPWDRADDYGALAEHARKRGLRLGAINSNTFQDDDYRLGSICHPDAAVRRKAVGHLLECVDIMDATGSKDLKLWFADGTNYPGQDDIRARQDRLAEALAEVYARLGHGQRMLLEYKLFEPAFYTTDVPDWGTAYAHCLRLGEKAQVVVDTGHHAPGTNIEFIVATLLREGRLGGFDFNSRFYADDDLMVGAADPFQLFRIMYEVVRGGGFGPDVAFMLDQCHNIEPKIPAIIRSVMNVQEATAKALLVDAEALASAQRSGDVLGANAVLMDAYNTDVRPLLGEVRADLGLDPDPVAAYHRSGWAETIAAERVGGQQAGWGA</sequence>
<dbReference type="Proteomes" id="UP001183809">
    <property type="component" value="Unassembled WGS sequence"/>
</dbReference>
<keyword evidence="3 5" id="KW-0413">Isomerase</keyword>
<keyword evidence="1" id="KW-0479">Metal-binding</keyword>
<evidence type="ECO:0000259" key="4">
    <source>
        <dbReference type="Pfam" id="PF01261"/>
    </source>
</evidence>
<keyword evidence="2" id="KW-0464">Manganese</keyword>
<gene>
    <name evidence="5" type="primary">rhaI</name>
    <name evidence="5" type="ORF">RM764_14655</name>
</gene>
<proteinExistence type="predicted"/>
<evidence type="ECO:0000256" key="3">
    <source>
        <dbReference type="ARBA" id="ARBA00023235"/>
    </source>
</evidence>
<comment type="caution">
    <text evidence="5">The sequence shown here is derived from an EMBL/GenBank/DDBJ whole genome shotgun (WGS) entry which is preliminary data.</text>
</comment>
<name>A0ABU2TTU9_9ACTN</name>
<organism evidence="5 6">
    <name type="scientific">Streptomyces gibsoniae</name>
    <dbReference type="NCBI Taxonomy" id="3075529"/>
    <lineage>
        <taxon>Bacteria</taxon>
        <taxon>Bacillati</taxon>
        <taxon>Actinomycetota</taxon>
        <taxon>Actinomycetes</taxon>
        <taxon>Kitasatosporales</taxon>
        <taxon>Streptomycetaceae</taxon>
        <taxon>Streptomyces</taxon>
    </lineage>
</organism>
<dbReference type="InterPro" id="IPR036237">
    <property type="entry name" value="Xyl_isomerase-like_sf"/>
</dbReference>
<protein>
    <submittedName>
        <fullName evidence="5">L-rhamnose isomerase</fullName>
        <ecNumber evidence="5">5.3.1.14</ecNumber>
    </submittedName>
</protein>
<keyword evidence="6" id="KW-1185">Reference proteome</keyword>
<dbReference type="InterPro" id="IPR013457">
    <property type="entry name" value="Rhamnose_iso-rel"/>
</dbReference>
<evidence type="ECO:0000256" key="1">
    <source>
        <dbReference type="ARBA" id="ARBA00022723"/>
    </source>
</evidence>
<dbReference type="InterPro" id="IPR013022">
    <property type="entry name" value="Xyl_isomerase-like_TIM-brl"/>
</dbReference>
<dbReference type="NCBIfam" id="TIGR02635">
    <property type="entry name" value="RhaI_grampos"/>
    <property type="match status" value="1"/>
</dbReference>
<dbReference type="Gene3D" id="3.20.20.150">
    <property type="entry name" value="Divalent-metal-dependent TIM barrel enzymes"/>
    <property type="match status" value="1"/>
</dbReference>
<dbReference type="InterPro" id="IPR050337">
    <property type="entry name" value="L-rhamnose_isomerase"/>
</dbReference>
<dbReference type="EC" id="5.3.1.14" evidence="5"/>
<dbReference type="SUPFAM" id="SSF51658">
    <property type="entry name" value="Xylose isomerase-like"/>
    <property type="match status" value="1"/>
</dbReference>
<accession>A0ABU2TTU9</accession>
<dbReference type="RefSeq" id="WP_311695337.1">
    <property type="nucleotide sequence ID" value="NZ_JAVREY010000013.1"/>
</dbReference>
<dbReference type="PANTHER" id="PTHR30268:SF0">
    <property type="entry name" value="L-RHAMNOSE ISOMERASE"/>
    <property type="match status" value="1"/>
</dbReference>